<gene>
    <name evidence="1" type="ORF">A8F95_06300</name>
</gene>
<dbReference type="RefSeq" id="WP_065410334.1">
    <property type="nucleotide sequence ID" value="NZ_MAYT01000012.1"/>
</dbReference>
<evidence type="ECO:0008006" key="3">
    <source>
        <dbReference type="Google" id="ProtNLM"/>
    </source>
</evidence>
<dbReference type="AlphaFoldDB" id="A0A1B9AYR7"/>
<dbReference type="Proteomes" id="UP000092578">
    <property type="component" value="Unassembled WGS sequence"/>
</dbReference>
<evidence type="ECO:0000313" key="1">
    <source>
        <dbReference type="EMBL" id="OCA89022.1"/>
    </source>
</evidence>
<reference evidence="2" key="1">
    <citation type="submission" date="2016-05" db="EMBL/GenBank/DDBJ databases">
        <authorList>
            <person name="Liu B."/>
            <person name="Wang J."/>
            <person name="Zhu Y."/>
            <person name="Liu G."/>
            <person name="Chen Q."/>
            <person name="Chen Z."/>
            <person name="Lan J."/>
            <person name="Che J."/>
            <person name="Ge C."/>
            <person name="Shi H."/>
            <person name="Pan Z."/>
            <person name="Liu X."/>
        </authorList>
    </citation>
    <scope>NUCLEOTIDE SEQUENCE [LARGE SCALE GENOMIC DNA]</scope>
    <source>
        <strain evidence="2">FJAT-27215</strain>
    </source>
</reference>
<evidence type="ECO:0000313" key="2">
    <source>
        <dbReference type="Proteomes" id="UP000092578"/>
    </source>
</evidence>
<proteinExistence type="predicted"/>
<sequence>MQVPQIRITSQRGEIQINIQKPMQTIEQPAAEVSLRQQPAEISIESAPAQLSIDQTKAWEDMNLKHVFRLIEEAAQKGHQDALGAIAKQASEGDELMRIENGSNALASQADRNSHGTELEFNIGWVPSPGSVKVYFTAGKVDIKAKTHAAEVTIQANKVRHHYKPGDVQVSMKQQPSLTFDVIK</sequence>
<dbReference type="InterPro" id="IPR045527">
    <property type="entry name" value="DUF6470"/>
</dbReference>
<organism evidence="1 2">
    <name type="scientific">Pseudobacillus wudalianchiensis</name>
    <dbReference type="NCBI Taxonomy" id="1743143"/>
    <lineage>
        <taxon>Bacteria</taxon>
        <taxon>Bacillati</taxon>
        <taxon>Bacillota</taxon>
        <taxon>Bacilli</taxon>
        <taxon>Bacillales</taxon>
        <taxon>Bacillaceae</taxon>
        <taxon>Pseudobacillus</taxon>
    </lineage>
</organism>
<dbReference type="EMBL" id="MAYT01000012">
    <property type="protein sequence ID" value="OCA89022.1"/>
    <property type="molecule type" value="Genomic_DNA"/>
</dbReference>
<dbReference type="Pfam" id="PF20074">
    <property type="entry name" value="DUF6470"/>
    <property type="match status" value="1"/>
</dbReference>
<keyword evidence="2" id="KW-1185">Reference proteome</keyword>
<name>A0A1B9AYR7_9BACI</name>
<protein>
    <recommendedName>
        <fullName evidence="3">YviE</fullName>
    </recommendedName>
</protein>
<comment type="caution">
    <text evidence="1">The sequence shown here is derived from an EMBL/GenBank/DDBJ whole genome shotgun (WGS) entry which is preliminary data.</text>
</comment>
<accession>A0A1B9AYR7</accession>